<evidence type="ECO:0000313" key="11">
    <source>
        <dbReference type="EMBL" id="ERJ68445.1"/>
    </source>
</evidence>
<feature type="transmembrane region" description="Helical" evidence="10">
    <location>
        <begin position="423"/>
        <end position="448"/>
    </location>
</feature>
<gene>
    <name evidence="11" type="ORF">HMPREF1555_00373</name>
</gene>
<evidence type="ECO:0000256" key="8">
    <source>
        <dbReference type="ARBA" id="ARBA00023136"/>
    </source>
</evidence>
<comment type="subcellular location">
    <subcellularLocation>
        <location evidence="1">Cell membrane</location>
        <topology evidence="1">Multi-pass membrane protein</topology>
    </subcellularLocation>
</comment>
<dbReference type="PANTHER" id="PTHR43298:SF2">
    <property type="entry name" value="FMN_FAD EXPORTER YEEO-RELATED"/>
    <property type="match status" value="1"/>
</dbReference>
<keyword evidence="2" id="KW-0813">Transport</keyword>
<keyword evidence="5 10" id="KW-0812">Transmembrane</keyword>
<feature type="transmembrane region" description="Helical" evidence="10">
    <location>
        <begin position="271"/>
        <end position="288"/>
    </location>
</feature>
<dbReference type="Proteomes" id="UP000016630">
    <property type="component" value="Unassembled WGS sequence"/>
</dbReference>
<evidence type="ECO:0000256" key="7">
    <source>
        <dbReference type="ARBA" id="ARBA00023065"/>
    </source>
</evidence>
<feature type="transmembrane region" description="Helical" evidence="10">
    <location>
        <begin position="48"/>
        <end position="68"/>
    </location>
</feature>
<proteinExistence type="predicted"/>
<keyword evidence="7" id="KW-0406">Ion transport</keyword>
<feature type="transmembrane region" description="Helical" evidence="10">
    <location>
        <begin position="355"/>
        <end position="375"/>
    </location>
</feature>
<dbReference type="PIRSF" id="PIRSF006603">
    <property type="entry name" value="DinF"/>
    <property type="match status" value="1"/>
</dbReference>
<dbReference type="EMBL" id="AWUW01000022">
    <property type="protein sequence ID" value="ERJ68445.1"/>
    <property type="molecule type" value="Genomic_DNA"/>
</dbReference>
<dbReference type="Pfam" id="PF01554">
    <property type="entry name" value="MatE"/>
    <property type="match status" value="2"/>
</dbReference>
<dbReference type="InterPro" id="IPR048279">
    <property type="entry name" value="MdtK-like"/>
</dbReference>
<keyword evidence="3" id="KW-0050">Antiport</keyword>
<feature type="transmembrane region" description="Helical" evidence="10">
    <location>
        <begin position="196"/>
        <end position="217"/>
    </location>
</feature>
<evidence type="ECO:0000256" key="2">
    <source>
        <dbReference type="ARBA" id="ARBA00022448"/>
    </source>
</evidence>
<keyword evidence="6 10" id="KW-1133">Transmembrane helix</keyword>
<evidence type="ECO:0000313" key="12">
    <source>
        <dbReference type="Proteomes" id="UP000016630"/>
    </source>
</evidence>
<evidence type="ECO:0000256" key="4">
    <source>
        <dbReference type="ARBA" id="ARBA00022475"/>
    </source>
</evidence>
<evidence type="ECO:0000256" key="9">
    <source>
        <dbReference type="ARBA" id="ARBA00031636"/>
    </source>
</evidence>
<feature type="transmembrane region" description="Helical" evidence="10">
    <location>
        <begin position="454"/>
        <end position="478"/>
    </location>
</feature>
<evidence type="ECO:0000256" key="6">
    <source>
        <dbReference type="ARBA" id="ARBA00022989"/>
    </source>
</evidence>
<accession>A0A0E2M7I4</accession>
<dbReference type="GO" id="GO:0042910">
    <property type="term" value="F:xenobiotic transmembrane transporter activity"/>
    <property type="evidence" value="ECO:0007669"/>
    <property type="project" value="InterPro"/>
</dbReference>
<sequence length="483" mass="52857">MPKPNFDTASLLPILSRIASYPFPLGGKGVLSQHAMDATTQKTGHYGALLRLGLPIIIGQLGIIFVSFADNIMVGQHSTAELAAASFVNNILGLLLILGIGFAYGLTPLVASAEHRGQYFKAGILLRHSLRLNIAIGLFLAGVAAVMVPLFDTFNLPPSLRPLAIPYYWVQVGGLFLVTVFNAFKQFYDGMSDTRTPMYITISGNLFNIGLNYLLIFGKGGLPEMGLLGAGYATLLSRLLMLVTIVLFLYRRPSWTAIRHAFCRQMHIRRAYRRLFSVGLPVAVQMGLESASFTIAVLFVGRLGDQALAAHQIVCVITTLGYLVYYGLGAATTIRISHFKLHGKPDEVRRVAATAYRMAALTACVVVVLLLLTRHSFSFLFTPDEEVAHIVALTLIPVVIYQFGDALQAIYSNALRGMERVRFLAPAAAFCHVLLAPILSYLLGFVFISGNTPMQLAGIWSAFPISLTLLGILFYSYFRKVTR</sequence>
<organism evidence="11 12">
    <name type="scientific">Porphyromonas gingivalis F0570</name>
    <dbReference type="NCBI Taxonomy" id="1227271"/>
    <lineage>
        <taxon>Bacteria</taxon>
        <taxon>Pseudomonadati</taxon>
        <taxon>Bacteroidota</taxon>
        <taxon>Bacteroidia</taxon>
        <taxon>Bacteroidales</taxon>
        <taxon>Porphyromonadaceae</taxon>
        <taxon>Porphyromonas</taxon>
    </lineage>
</organism>
<dbReference type="PATRIC" id="fig|1227271.3.peg.339"/>
<evidence type="ECO:0000256" key="1">
    <source>
        <dbReference type="ARBA" id="ARBA00004651"/>
    </source>
</evidence>
<dbReference type="HOGENOM" id="CLU_012893_6_0_10"/>
<dbReference type="PANTHER" id="PTHR43298">
    <property type="entry name" value="MULTIDRUG RESISTANCE PROTEIN NORM-RELATED"/>
    <property type="match status" value="1"/>
</dbReference>
<evidence type="ECO:0000256" key="5">
    <source>
        <dbReference type="ARBA" id="ARBA00022692"/>
    </source>
</evidence>
<dbReference type="GO" id="GO:0015297">
    <property type="term" value="F:antiporter activity"/>
    <property type="evidence" value="ECO:0007669"/>
    <property type="project" value="UniProtKB-KW"/>
</dbReference>
<name>A0A0E2M7I4_PORGN</name>
<feature type="transmembrane region" description="Helical" evidence="10">
    <location>
        <begin position="163"/>
        <end position="184"/>
    </location>
</feature>
<keyword evidence="8 10" id="KW-0472">Membrane</keyword>
<protein>
    <recommendedName>
        <fullName evidence="9">Multidrug-efflux transporter</fullName>
    </recommendedName>
</protein>
<dbReference type="GO" id="GO:0006811">
    <property type="term" value="P:monoatomic ion transport"/>
    <property type="evidence" value="ECO:0007669"/>
    <property type="project" value="UniProtKB-KW"/>
</dbReference>
<feature type="transmembrane region" description="Helical" evidence="10">
    <location>
        <begin position="88"/>
        <end position="111"/>
    </location>
</feature>
<comment type="caution">
    <text evidence="11">The sequence shown here is derived from an EMBL/GenBank/DDBJ whole genome shotgun (WGS) entry which is preliminary data.</text>
</comment>
<dbReference type="GO" id="GO:0005886">
    <property type="term" value="C:plasma membrane"/>
    <property type="evidence" value="ECO:0007669"/>
    <property type="project" value="UniProtKB-SubCell"/>
</dbReference>
<feature type="transmembrane region" description="Helical" evidence="10">
    <location>
        <begin position="387"/>
        <end position="411"/>
    </location>
</feature>
<evidence type="ECO:0000256" key="3">
    <source>
        <dbReference type="ARBA" id="ARBA00022449"/>
    </source>
</evidence>
<dbReference type="InterPro" id="IPR002528">
    <property type="entry name" value="MATE_fam"/>
</dbReference>
<feature type="transmembrane region" description="Helical" evidence="10">
    <location>
        <begin position="308"/>
        <end position="334"/>
    </location>
</feature>
<reference evidence="11 12" key="1">
    <citation type="submission" date="2013-06" db="EMBL/GenBank/DDBJ databases">
        <authorList>
            <person name="Weinstock G."/>
            <person name="Sodergren E."/>
            <person name="Lobos E.A."/>
            <person name="Fulton L."/>
            <person name="Fulton R."/>
            <person name="Courtney L."/>
            <person name="Fronick C."/>
            <person name="O'Laughlin M."/>
            <person name="Godfrey J."/>
            <person name="Wilson R.M."/>
            <person name="Miner T."/>
            <person name="Farmer C."/>
            <person name="Delehaunty K."/>
            <person name="Cordes M."/>
            <person name="Minx P."/>
            <person name="Tomlinson C."/>
            <person name="Chen J."/>
            <person name="Wollam A."/>
            <person name="Pepin K.H."/>
            <person name="Bhonagiri V."/>
            <person name="Zhang X."/>
            <person name="Warren W."/>
            <person name="Mitreva M."/>
            <person name="Mardis E.R."/>
            <person name="Wilson R.K."/>
        </authorList>
    </citation>
    <scope>NUCLEOTIDE SEQUENCE [LARGE SCALE GENOMIC DNA]</scope>
    <source>
        <strain evidence="11 12">F0570</strain>
    </source>
</reference>
<keyword evidence="4" id="KW-1003">Cell membrane</keyword>
<evidence type="ECO:0000256" key="10">
    <source>
        <dbReference type="SAM" id="Phobius"/>
    </source>
</evidence>
<feature type="transmembrane region" description="Helical" evidence="10">
    <location>
        <begin position="229"/>
        <end position="250"/>
    </location>
</feature>
<dbReference type="NCBIfam" id="TIGR00797">
    <property type="entry name" value="matE"/>
    <property type="match status" value="1"/>
</dbReference>
<dbReference type="AlphaFoldDB" id="A0A0E2M7I4"/>
<feature type="transmembrane region" description="Helical" evidence="10">
    <location>
        <begin position="132"/>
        <end position="151"/>
    </location>
</feature>
<dbReference type="InterPro" id="IPR050222">
    <property type="entry name" value="MATE_MdtK"/>
</dbReference>